<dbReference type="AlphaFoldDB" id="A0A841FRI7"/>
<dbReference type="InterPro" id="IPR029016">
    <property type="entry name" value="GAF-like_dom_sf"/>
</dbReference>
<dbReference type="InterPro" id="IPR003594">
    <property type="entry name" value="HATPase_dom"/>
</dbReference>
<dbReference type="Proteomes" id="UP000548476">
    <property type="component" value="Unassembled WGS sequence"/>
</dbReference>
<gene>
    <name evidence="12" type="ORF">HNR73_006307</name>
</gene>
<keyword evidence="10" id="KW-0902">Two-component regulatory system</keyword>
<dbReference type="GO" id="GO:0070483">
    <property type="term" value="P:detection of hypoxia"/>
    <property type="evidence" value="ECO:0007669"/>
    <property type="project" value="UniProtKB-ARBA"/>
</dbReference>
<dbReference type="PANTHER" id="PTHR24421:SF56">
    <property type="entry name" value="OXYGEN SENSOR HISTIDINE KINASE RESPONSE REGULATOR DOST"/>
    <property type="match status" value="1"/>
</dbReference>
<keyword evidence="8" id="KW-0460">Magnesium</keyword>
<feature type="domain" description="GAF" evidence="11">
    <location>
        <begin position="60"/>
        <end position="207"/>
    </location>
</feature>
<dbReference type="GO" id="GO:0019826">
    <property type="term" value="F:oxygen sensor activity"/>
    <property type="evidence" value="ECO:0007669"/>
    <property type="project" value="UniProtKB-ARBA"/>
</dbReference>
<comment type="cofactor">
    <cofactor evidence="2">
        <name>heme</name>
        <dbReference type="ChEBI" id="CHEBI:30413"/>
    </cofactor>
</comment>
<evidence type="ECO:0000256" key="10">
    <source>
        <dbReference type="ARBA" id="ARBA00023012"/>
    </source>
</evidence>
<evidence type="ECO:0000256" key="4">
    <source>
        <dbReference type="ARBA" id="ARBA00022553"/>
    </source>
</evidence>
<dbReference type="GO" id="GO:0000155">
    <property type="term" value="F:phosphorelay sensor kinase activity"/>
    <property type="evidence" value="ECO:0007669"/>
    <property type="project" value="InterPro"/>
</dbReference>
<dbReference type="SUPFAM" id="SSF55874">
    <property type="entry name" value="ATPase domain of HSP90 chaperone/DNA topoisomerase II/histidine kinase"/>
    <property type="match status" value="1"/>
</dbReference>
<dbReference type="GO" id="GO:0000287">
    <property type="term" value="F:magnesium ion binding"/>
    <property type="evidence" value="ECO:0007669"/>
    <property type="project" value="UniProtKB-ARBA"/>
</dbReference>
<dbReference type="InterPro" id="IPR011712">
    <property type="entry name" value="Sig_transdc_His_kin_sub3_dim/P"/>
</dbReference>
<keyword evidence="6" id="KW-0479">Metal-binding</keyword>
<accession>A0A841FRI7</accession>
<dbReference type="Pfam" id="PF13185">
    <property type="entry name" value="GAF_2"/>
    <property type="match status" value="2"/>
</dbReference>
<dbReference type="GO" id="GO:0020037">
    <property type="term" value="F:heme binding"/>
    <property type="evidence" value="ECO:0007669"/>
    <property type="project" value="UniProtKB-ARBA"/>
</dbReference>
<dbReference type="InterPro" id="IPR003018">
    <property type="entry name" value="GAF"/>
</dbReference>
<dbReference type="GO" id="GO:0070026">
    <property type="term" value="F:nitric oxide binding"/>
    <property type="evidence" value="ECO:0007669"/>
    <property type="project" value="UniProtKB-ARBA"/>
</dbReference>
<keyword evidence="3" id="KW-0963">Cytoplasm</keyword>
<dbReference type="PANTHER" id="PTHR24421">
    <property type="entry name" value="NITRATE/NITRITE SENSOR PROTEIN NARX-RELATED"/>
    <property type="match status" value="1"/>
</dbReference>
<dbReference type="Pfam" id="PF02518">
    <property type="entry name" value="HATPase_c"/>
    <property type="match status" value="1"/>
</dbReference>
<evidence type="ECO:0000313" key="13">
    <source>
        <dbReference type="Proteomes" id="UP000548476"/>
    </source>
</evidence>
<dbReference type="RefSeq" id="WP_184791216.1">
    <property type="nucleotide sequence ID" value="NZ_BONT01000010.1"/>
</dbReference>
<dbReference type="SUPFAM" id="SSF55781">
    <property type="entry name" value="GAF domain-like"/>
    <property type="match status" value="2"/>
</dbReference>
<dbReference type="Gene3D" id="3.30.565.10">
    <property type="entry name" value="Histidine kinase-like ATPase, C-terminal domain"/>
    <property type="match status" value="1"/>
</dbReference>
<dbReference type="GO" id="GO:0016020">
    <property type="term" value="C:membrane"/>
    <property type="evidence" value="ECO:0007669"/>
    <property type="project" value="InterPro"/>
</dbReference>
<dbReference type="GO" id="GO:0070025">
    <property type="term" value="F:carbon monoxide binding"/>
    <property type="evidence" value="ECO:0007669"/>
    <property type="project" value="UniProtKB-ARBA"/>
</dbReference>
<keyword evidence="13" id="KW-1185">Reference proteome</keyword>
<dbReference type="InterPro" id="IPR036890">
    <property type="entry name" value="HATPase_C_sf"/>
</dbReference>
<dbReference type="Gene3D" id="3.30.450.40">
    <property type="match status" value="2"/>
</dbReference>
<keyword evidence="9" id="KW-0408">Iron</keyword>
<dbReference type="FunFam" id="3.30.450.40:FF:000052">
    <property type="entry name" value="Oxygen sensor histidine kinase response regulator DevS/DosS"/>
    <property type="match status" value="1"/>
</dbReference>
<proteinExistence type="predicted"/>
<keyword evidence="5" id="KW-0808">Transferase</keyword>
<sequence>MAEHTPIPSRWPGLDFPPLGQVQLDALLEELLTRVRDITIGRERLGGLLDAVVSIGSDLELPAVLDRIVTAACKLVDAKYGALGVVGHDRKLVAFHTHGVSKEKREQIGALPCGRGILGLLIDEPQPLRLAELRAHPKSFGFPDHHPPMRTFLGVPVSIRERDFGTLYLTEKLSAEEFSEDDERVVVALASAAGIAIENARLYDVSRRRLRWLEAAAEITDAVIGSIDQEDALRLVAQRAMETSNAALAMVLVRDPGDMSEVVVEVALTAEGDLPVAGDRVPLTDDALGAVIVGRKPTQVEDLGISAAWPNPVGTGRALLVPLATSETAYGALVVGTDRSVSVNYSSAEIGLLESFAGQAALALDRSRAQRDRAQLAVLEDRDRIARDLHDVVIQRLFATGLHLQNVVHMTSRPVVVDRINAAVDNIDATIRDIRASIYALHGGSVGDLRLGVHTAVEAACDSLGFRPSVTLSGPVDSAVPPVVRPELLAALREALSNIARHAGASTVDVTVVADGESVELIVADDGCGLGENMPRGGLLNLAERARRLGGVFTTENVEPSGCRLIWRVPLL</sequence>
<evidence type="ECO:0000256" key="8">
    <source>
        <dbReference type="ARBA" id="ARBA00022842"/>
    </source>
</evidence>
<protein>
    <submittedName>
        <fullName evidence="12">Signal transduction histidine kinase</fullName>
    </submittedName>
</protein>
<feature type="domain" description="GAF" evidence="11">
    <location>
        <begin position="228"/>
        <end position="374"/>
    </location>
</feature>
<evidence type="ECO:0000259" key="11">
    <source>
        <dbReference type="SMART" id="SM00065"/>
    </source>
</evidence>
<dbReference type="GO" id="GO:0046983">
    <property type="term" value="F:protein dimerization activity"/>
    <property type="evidence" value="ECO:0007669"/>
    <property type="project" value="InterPro"/>
</dbReference>
<evidence type="ECO:0000256" key="6">
    <source>
        <dbReference type="ARBA" id="ARBA00022723"/>
    </source>
</evidence>
<organism evidence="12 13">
    <name type="scientific">Phytomonospora endophytica</name>
    <dbReference type="NCBI Taxonomy" id="714109"/>
    <lineage>
        <taxon>Bacteria</taxon>
        <taxon>Bacillati</taxon>
        <taxon>Actinomycetota</taxon>
        <taxon>Actinomycetes</taxon>
        <taxon>Micromonosporales</taxon>
        <taxon>Micromonosporaceae</taxon>
        <taxon>Phytomonospora</taxon>
    </lineage>
</organism>
<evidence type="ECO:0000256" key="7">
    <source>
        <dbReference type="ARBA" id="ARBA00022777"/>
    </source>
</evidence>
<dbReference type="Gene3D" id="1.20.5.1930">
    <property type="match status" value="1"/>
</dbReference>
<dbReference type="Pfam" id="PF07730">
    <property type="entry name" value="HisKA_3"/>
    <property type="match status" value="1"/>
</dbReference>
<reference evidence="12 13" key="1">
    <citation type="submission" date="2020-08" db="EMBL/GenBank/DDBJ databases">
        <title>Genomic Encyclopedia of Type Strains, Phase IV (KMG-IV): sequencing the most valuable type-strain genomes for metagenomic binning, comparative biology and taxonomic classification.</title>
        <authorList>
            <person name="Goeker M."/>
        </authorList>
    </citation>
    <scope>NUCLEOTIDE SEQUENCE [LARGE SCALE GENOMIC DNA]</scope>
    <source>
        <strain evidence="12 13">YIM 65646</strain>
    </source>
</reference>
<evidence type="ECO:0000313" key="12">
    <source>
        <dbReference type="EMBL" id="MBB6038424.1"/>
    </source>
</evidence>
<dbReference type="SMART" id="SM00065">
    <property type="entry name" value="GAF"/>
    <property type="match status" value="2"/>
</dbReference>
<dbReference type="GO" id="GO:0005524">
    <property type="term" value="F:ATP binding"/>
    <property type="evidence" value="ECO:0007669"/>
    <property type="project" value="UniProtKB-ARBA"/>
</dbReference>
<dbReference type="EMBL" id="JACHGT010000016">
    <property type="protein sequence ID" value="MBB6038424.1"/>
    <property type="molecule type" value="Genomic_DNA"/>
</dbReference>
<keyword evidence="7 12" id="KW-0418">Kinase</keyword>
<evidence type="ECO:0000256" key="5">
    <source>
        <dbReference type="ARBA" id="ARBA00022679"/>
    </source>
</evidence>
<evidence type="ECO:0000256" key="1">
    <source>
        <dbReference type="ARBA" id="ARBA00001946"/>
    </source>
</evidence>
<comment type="caution">
    <text evidence="12">The sequence shown here is derived from an EMBL/GenBank/DDBJ whole genome shotgun (WGS) entry which is preliminary data.</text>
</comment>
<evidence type="ECO:0000256" key="2">
    <source>
        <dbReference type="ARBA" id="ARBA00001971"/>
    </source>
</evidence>
<dbReference type="GO" id="GO:0019825">
    <property type="term" value="F:oxygen binding"/>
    <property type="evidence" value="ECO:0007669"/>
    <property type="project" value="UniProtKB-ARBA"/>
</dbReference>
<dbReference type="InterPro" id="IPR050482">
    <property type="entry name" value="Sensor_HK_TwoCompSys"/>
</dbReference>
<comment type="cofactor">
    <cofactor evidence="1">
        <name>Mg(2+)</name>
        <dbReference type="ChEBI" id="CHEBI:18420"/>
    </cofactor>
</comment>
<dbReference type="CDD" id="cd16917">
    <property type="entry name" value="HATPase_UhpB-NarQ-NarX-like"/>
    <property type="match status" value="1"/>
</dbReference>
<name>A0A841FRI7_9ACTN</name>
<evidence type="ECO:0000256" key="9">
    <source>
        <dbReference type="ARBA" id="ARBA00023004"/>
    </source>
</evidence>
<evidence type="ECO:0000256" key="3">
    <source>
        <dbReference type="ARBA" id="ARBA00022490"/>
    </source>
</evidence>
<keyword evidence="4" id="KW-0597">Phosphoprotein</keyword>